<evidence type="ECO:0000259" key="6">
    <source>
        <dbReference type="SMART" id="SM00893"/>
    </source>
</evidence>
<accession>A0A317L3R3</accession>
<evidence type="ECO:0000256" key="2">
    <source>
        <dbReference type="ARBA" id="ARBA00011355"/>
    </source>
</evidence>
<organism evidence="7 8">
    <name type="scientific">Gracilibacillus dipsosauri</name>
    <dbReference type="NCBI Taxonomy" id="178340"/>
    <lineage>
        <taxon>Bacteria</taxon>
        <taxon>Bacillati</taxon>
        <taxon>Bacillota</taxon>
        <taxon>Bacilli</taxon>
        <taxon>Bacillales</taxon>
        <taxon>Bacillaceae</taxon>
        <taxon>Gracilibacillus</taxon>
    </lineage>
</organism>
<keyword evidence="4" id="KW-0813">Transport</keyword>
<dbReference type="InterPro" id="IPR012255">
    <property type="entry name" value="ETF_b"/>
</dbReference>
<evidence type="ECO:0000256" key="1">
    <source>
        <dbReference type="ARBA" id="ARBA00007557"/>
    </source>
</evidence>
<comment type="subunit">
    <text evidence="2">Heterodimer of an alpha and a beta subunit.</text>
</comment>
<comment type="similarity">
    <text evidence="1">Belongs to the ETF beta-subunit/FixA family.</text>
</comment>
<keyword evidence="5" id="KW-0249">Electron transport</keyword>
<evidence type="ECO:0000256" key="4">
    <source>
        <dbReference type="ARBA" id="ARBA00022448"/>
    </source>
</evidence>
<dbReference type="InterPro" id="IPR014730">
    <property type="entry name" value="ETF_a/b_N"/>
</dbReference>
<dbReference type="InterPro" id="IPR014729">
    <property type="entry name" value="Rossmann-like_a/b/a_fold"/>
</dbReference>
<dbReference type="SUPFAM" id="SSF52402">
    <property type="entry name" value="Adenine nucleotide alpha hydrolases-like"/>
    <property type="match status" value="1"/>
</dbReference>
<dbReference type="OrthoDB" id="9804960at2"/>
<dbReference type="PANTHER" id="PTHR21294:SF8">
    <property type="entry name" value="ELECTRON TRANSFER FLAVOPROTEIN SUBUNIT BETA"/>
    <property type="match status" value="1"/>
</dbReference>
<dbReference type="InterPro" id="IPR033948">
    <property type="entry name" value="ETF_beta_N"/>
</dbReference>
<evidence type="ECO:0000313" key="8">
    <source>
        <dbReference type="Proteomes" id="UP000245624"/>
    </source>
</evidence>
<dbReference type="SMART" id="SM00893">
    <property type="entry name" value="ETF"/>
    <property type="match status" value="1"/>
</dbReference>
<dbReference type="AlphaFoldDB" id="A0A317L3R3"/>
<dbReference type="CDD" id="cd01714">
    <property type="entry name" value="ETF_beta"/>
    <property type="match status" value="1"/>
</dbReference>
<reference evidence="7 8" key="1">
    <citation type="submission" date="2018-05" db="EMBL/GenBank/DDBJ databases">
        <title>Genomic analysis of Gracilibacillus dipsosauri DD1 reveals novel features of a salt-tolerant amylase.</title>
        <authorList>
            <person name="Deutch C.E."/>
            <person name="Yang S."/>
        </authorList>
    </citation>
    <scope>NUCLEOTIDE SEQUENCE [LARGE SCALE GENOMIC DNA]</scope>
    <source>
        <strain evidence="7 8">DD1</strain>
    </source>
</reference>
<dbReference type="PIRSF" id="PIRSF000090">
    <property type="entry name" value="Beta-ETF"/>
    <property type="match status" value="1"/>
</dbReference>
<dbReference type="GO" id="GO:0005829">
    <property type="term" value="C:cytosol"/>
    <property type="evidence" value="ECO:0007669"/>
    <property type="project" value="TreeGrafter"/>
</dbReference>
<dbReference type="PANTHER" id="PTHR21294">
    <property type="entry name" value="ELECTRON TRANSFER FLAVOPROTEIN BETA-SUBUNIT"/>
    <property type="match status" value="1"/>
</dbReference>
<comment type="caution">
    <text evidence="7">The sequence shown here is derived from an EMBL/GenBank/DDBJ whole genome shotgun (WGS) entry which is preliminary data.</text>
</comment>
<dbReference type="GO" id="GO:0009055">
    <property type="term" value="F:electron transfer activity"/>
    <property type="evidence" value="ECO:0007669"/>
    <property type="project" value="InterPro"/>
</dbReference>
<dbReference type="Pfam" id="PF01012">
    <property type="entry name" value="ETF"/>
    <property type="match status" value="1"/>
</dbReference>
<proteinExistence type="inferred from homology"/>
<evidence type="ECO:0000256" key="3">
    <source>
        <dbReference type="ARBA" id="ARBA00016797"/>
    </source>
</evidence>
<dbReference type="Proteomes" id="UP000245624">
    <property type="component" value="Unassembled WGS sequence"/>
</dbReference>
<gene>
    <name evidence="7" type="ORF">DLJ74_06595</name>
</gene>
<name>A0A317L3R3_9BACI</name>
<dbReference type="Gene3D" id="3.40.50.620">
    <property type="entry name" value="HUPs"/>
    <property type="match status" value="1"/>
</dbReference>
<feature type="domain" description="Electron transfer flavoprotein alpha/beta-subunit N-terminal" evidence="6">
    <location>
        <begin position="21"/>
        <end position="209"/>
    </location>
</feature>
<protein>
    <recommendedName>
        <fullName evidence="3">Electron transfer flavoprotein subunit beta</fullName>
    </recommendedName>
</protein>
<dbReference type="EMBL" id="QGTD01000005">
    <property type="protein sequence ID" value="PWU69630.1"/>
    <property type="molecule type" value="Genomic_DNA"/>
</dbReference>
<keyword evidence="8" id="KW-1185">Reference proteome</keyword>
<evidence type="ECO:0000313" key="7">
    <source>
        <dbReference type="EMBL" id="PWU69630.1"/>
    </source>
</evidence>
<sequence length="255" mass="28134">MDIYVILKQTFDTEEKIIIEDGQVTEDGVQYVINPYDEYAVEEAIQKREELGGNVFVIAVGPERTSESLRTALAMGADEAILIADERICSDENTVSKVLASYLGSQKVDLILGGYFSVDNGAGQVAIRLAQLLDIPHVGSITKLDIRDDKAIADRDAEGDLEQVEVTLPAVFTAQQGLNEPRYPSLPGIMKAKRKPFKQLTLDDLDIDETELAPKTERIALSLPPQKEAGQILKGDTAEQVKEIVEKLRHETKLL</sequence>
<dbReference type="RefSeq" id="WP_109983836.1">
    <property type="nucleotide sequence ID" value="NZ_JAJUIE010000048.1"/>
</dbReference>
<evidence type="ECO:0000256" key="5">
    <source>
        <dbReference type="ARBA" id="ARBA00022982"/>
    </source>
</evidence>